<dbReference type="EMBL" id="MCFJ01000008">
    <property type="protein sequence ID" value="ORY63416.1"/>
    <property type="molecule type" value="Genomic_DNA"/>
</dbReference>
<gene>
    <name evidence="1" type="ORF">BCR38DRAFT_410344</name>
</gene>
<keyword evidence="2" id="KW-1185">Reference proteome</keyword>
<sequence>MTVIIHPIGLYSMQCATSQTSEHGSACCLRVGYQVNPFLGANGENCDMQFWANYWYCVNTGKAGVVTETRTTMTIMTSTDQTVETIVLVDTSRSGDAAVLGIIPSPITNITIPKATASLDLISTAGASGTTALQVAMYLGFAYKATYRALN</sequence>
<dbReference type="RefSeq" id="XP_040715073.1">
    <property type="nucleotide sequence ID" value="XM_040858454.1"/>
</dbReference>
<evidence type="ECO:0000313" key="2">
    <source>
        <dbReference type="Proteomes" id="UP000193689"/>
    </source>
</evidence>
<organism evidence="1 2">
    <name type="scientific">Pseudomassariella vexata</name>
    <dbReference type="NCBI Taxonomy" id="1141098"/>
    <lineage>
        <taxon>Eukaryota</taxon>
        <taxon>Fungi</taxon>
        <taxon>Dikarya</taxon>
        <taxon>Ascomycota</taxon>
        <taxon>Pezizomycotina</taxon>
        <taxon>Sordariomycetes</taxon>
        <taxon>Xylariomycetidae</taxon>
        <taxon>Amphisphaeriales</taxon>
        <taxon>Pseudomassariaceae</taxon>
        <taxon>Pseudomassariella</taxon>
    </lineage>
</organism>
<evidence type="ECO:0000313" key="1">
    <source>
        <dbReference type="EMBL" id="ORY63416.1"/>
    </source>
</evidence>
<protein>
    <submittedName>
        <fullName evidence="1">Uncharacterized protein</fullName>
    </submittedName>
</protein>
<dbReference type="InParanoid" id="A0A1Y2DW96"/>
<dbReference type="Proteomes" id="UP000193689">
    <property type="component" value="Unassembled WGS sequence"/>
</dbReference>
<proteinExistence type="predicted"/>
<dbReference type="GeneID" id="63774666"/>
<reference evidence="1 2" key="1">
    <citation type="submission" date="2016-07" db="EMBL/GenBank/DDBJ databases">
        <title>Pervasive Adenine N6-methylation of Active Genes in Fungi.</title>
        <authorList>
            <consortium name="DOE Joint Genome Institute"/>
            <person name="Mondo S.J."/>
            <person name="Dannebaum R.O."/>
            <person name="Kuo R.C."/>
            <person name="Labutti K."/>
            <person name="Haridas S."/>
            <person name="Kuo A."/>
            <person name="Salamov A."/>
            <person name="Ahrendt S.R."/>
            <person name="Lipzen A."/>
            <person name="Sullivan W."/>
            <person name="Andreopoulos W.B."/>
            <person name="Clum A."/>
            <person name="Lindquist E."/>
            <person name="Daum C."/>
            <person name="Ramamoorthy G.K."/>
            <person name="Gryganskyi A."/>
            <person name="Culley D."/>
            <person name="Magnuson J.K."/>
            <person name="James T.Y."/>
            <person name="O'Malley M.A."/>
            <person name="Stajich J.E."/>
            <person name="Spatafora J.W."/>
            <person name="Visel A."/>
            <person name="Grigoriev I.V."/>
        </authorList>
    </citation>
    <scope>NUCLEOTIDE SEQUENCE [LARGE SCALE GENOMIC DNA]</scope>
    <source>
        <strain evidence="1 2">CBS 129021</strain>
    </source>
</reference>
<comment type="caution">
    <text evidence="1">The sequence shown here is derived from an EMBL/GenBank/DDBJ whole genome shotgun (WGS) entry which is preliminary data.</text>
</comment>
<accession>A0A1Y2DW96</accession>
<dbReference type="AlphaFoldDB" id="A0A1Y2DW96"/>
<name>A0A1Y2DW96_9PEZI</name>